<dbReference type="AlphaFoldDB" id="A0A193G9R9"/>
<dbReference type="OrthoDB" id="9812467at2"/>
<dbReference type="PANTHER" id="PTHR40265:SF1">
    <property type="entry name" value="GLYOXALASE-LIKE DOMAIN-CONTAINING PROTEIN"/>
    <property type="match status" value="1"/>
</dbReference>
<evidence type="ECO:0000313" key="2">
    <source>
        <dbReference type="EMBL" id="ANN76727.1"/>
    </source>
</evidence>
<sequence>MTGKAGPAELDHAVIMVRDRMEELAPGVEAQGYTLSETATHNLGSWNRLIVLEHAYIELLGWPAGTVPARKEIADSPLGLEALVLRTQDAQATYDRLRDAGYAVNPVQKLTRPAILDGQQVEARFDTVRFAVQPVPGIRVYFCQHLTPECVWQPALMRHANGARAITEIAAEAQDPAQLARAFARVADTLPSACDDGSWDVPLGPARLHISPTTVADVTALRGLTVVHHDGRRLPFRSGL</sequence>
<reference evidence="2 3" key="1">
    <citation type="submission" date="2016-06" db="EMBL/GenBank/DDBJ databases">
        <title>Complete genome sequences of Bordetella bronchialis and Bordetella flabilis.</title>
        <authorList>
            <person name="LiPuma J.J."/>
            <person name="Spilker T."/>
        </authorList>
    </citation>
    <scope>NUCLEOTIDE SEQUENCE [LARGE SCALE GENOMIC DNA]</scope>
    <source>
        <strain evidence="2 3">AU10664</strain>
    </source>
</reference>
<dbReference type="Gene3D" id="3.10.180.10">
    <property type="entry name" value="2,3-Dihydroxybiphenyl 1,2-Dioxygenase, domain 1"/>
    <property type="match status" value="1"/>
</dbReference>
<dbReference type="PANTHER" id="PTHR40265">
    <property type="entry name" value="BLL2707 PROTEIN"/>
    <property type="match status" value="1"/>
</dbReference>
<dbReference type="InterPro" id="IPR029068">
    <property type="entry name" value="Glyas_Bleomycin-R_OHBP_Dase"/>
</dbReference>
<dbReference type="STRING" id="463014.BAU07_06030"/>
<accession>A0A193G9R9</accession>
<protein>
    <recommendedName>
        <fullName evidence="1">Glyoxalase-like domain-containing protein</fullName>
    </recommendedName>
</protein>
<proteinExistence type="predicted"/>
<dbReference type="InterPro" id="IPR025870">
    <property type="entry name" value="Glyoxalase-like_dom"/>
</dbReference>
<dbReference type="EMBL" id="CP016172">
    <property type="protein sequence ID" value="ANN76727.1"/>
    <property type="molecule type" value="Genomic_DNA"/>
</dbReference>
<dbReference type="Proteomes" id="UP000091926">
    <property type="component" value="Chromosome"/>
</dbReference>
<name>A0A193G9R9_9BORD</name>
<evidence type="ECO:0000259" key="1">
    <source>
        <dbReference type="Pfam" id="PF13468"/>
    </source>
</evidence>
<dbReference type="SUPFAM" id="SSF54593">
    <property type="entry name" value="Glyoxalase/Bleomycin resistance protein/Dihydroxybiphenyl dioxygenase"/>
    <property type="match status" value="1"/>
</dbReference>
<evidence type="ECO:0000313" key="3">
    <source>
        <dbReference type="Proteomes" id="UP000091926"/>
    </source>
</evidence>
<gene>
    <name evidence="2" type="ORF">BAU07_06030</name>
</gene>
<dbReference type="RefSeq" id="WP_066654977.1">
    <property type="nucleotide sequence ID" value="NZ_CBCSCL010000017.1"/>
</dbReference>
<dbReference type="KEGG" id="bfz:BAU07_06030"/>
<keyword evidence="3" id="KW-1185">Reference proteome</keyword>
<organism evidence="2 3">
    <name type="scientific">Bordetella flabilis</name>
    <dbReference type="NCBI Taxonomy" id="463014"/>
    <lineage>
        <taxon>Bacteria</taxon>
        <taxon>Pseudomonadati</taxon>
        <taxon>Pseudomonadota</taxon>
        <taxon>Betaproteobacteria</taxon>
        <taxon>Burkholderiales</taxon>
        <taxon>Alcaligenaceae</taxon>
        <taxon>Bordetella</taxon>
    </lineage>
</organism>
<feature type="domain" description="Glyoxalase-like" evidence="1">
    <location>
        <begin position="10"/>
        <end position="186"/>
    </location>
</feature>
<dbReference type="Pfam" id="PF13468">
    <property type="entry name" value="Glyoxalase_3"/>
    <property type="match status" value="1"/>
</dbReference>